<dbReference type="InterPro" id="IPR000262">
    <property type="entry name" value="FMN-dep_DH"/>
</dbReference>
<evidence type="ECO:0000256" key="5">
    <source>
        <dbReference type="ARBA" id="ARBA00024042"/>
    </source>
</evidence>
<evidence type="ECO:0000313" key="9">
    <source>
        <dbReference type="EMBL" id="RLP74034.1"/>
    </source>
</evidence>
<reference evidence="9 10" key="1">
    <citation type="submission" date="2018-10" db="EMBL/GenBank/DDBJ databases">
        <title>Xanthobacter tagetidis genome sequencing and assembly.</title>
        <authorList>
            <person name="Maclea K.S."/>
            <person name="Goen A.E."/>
            <person name="Fatima S.A."/>
        </authorList>
    </citation>
    <scope>NUCLEOTIDE SEQUENCE [LARGE SCALE GENOMIC DNA]</scope>
    <source>
        <strain evidence="9 10">ATCC 700314</strain>
    </source>
</reference>
<dbReference type="InterPro" id="IPR008259">
    <property type="entry name" value="FMN_hydac_DH_AS"/>
</dbReference>
<dbReference type="GO" id="GO:0016614">
    <property type="term" value="F:oxidoreductase activity, acting on CH-OH group of donors"/>
    <property type="evidence" value="ECO:0007669"/>
    <property type="project" value="UniProtKB-ARBA"/>
</dbReference>
<dbReference type="Gene3D" id="3.20.20.70">
    <property type="entry name" value="Aldolase class I"/>
    <property type="match status" value="1"/>
</dbReference>
<feature type="binding site" evidence="7">
    <location>
        <position position="265"/>
    </location>
    <ligand>
        <name>FMN</name>
        <dbReference type="ChEBI" id="CHEBI:58210"/>
    </ligand>
</feature>
<dbReference type="RefSeq" id="WP_121625093.1">
    <property type="nucleotide sequence ID" value="NZ_JACIIW010000003.1"/>
</dbReference>
<keyword evidence="2 7" id="KW-0285">Flavoprotein</keyword>
<keyword evidence="3 7" id="KW-0288">FMN</keyword>
<evidence type="ECO:0000259" key="8">
    <source>
        <dbReference type="PROSITE" id="PS51349"/>
    </source>
</evidence>
<feature type="binding site" evidence="7">
    <location>
        <position position="287"/>
    </location>
    <ligand>
        <name>FMN</name>
        <dbReference type="ChEBI" id="CHEBI:58210"/>
    </ligand>
</feature>
<feature type="binding site" evidence="7">
    <location>
        <position position="138"/>
    </location>
    <ligand>
        <name>FMN</name>
        <dbReference type="ChEBI" id="CHEBI:58210"/>
    </ligand>
</feature>
<feature type="binding site" evidence="7">
    <location>
        <begin position="320"/>
        <end position="324"/>
    </location>
    <ligand>
        <name>FMN</name>
        <dbReference type="ChEBI" id="CHEBI:58210"/>
    </ligand>
</feature>
<dbReference type="CDD" id="cd02809">
    <property type="entry name" value="alpha_hydroxyacid_oxid_FMN"/>
    <property type="match status" value="1"/>
</dbReference>
<dbReference type="InterPro" id="IPR037396">
    <property type="entry name" value="FMN_HAD"/>
</dbReference>
<feature type="domain" description="FMN hydroxy acid dehydrogenase" evidence="8">
    <location>
        <begin position="10"/>
        <end position="394"/>
    </location>
</feature>
<dbReference type="PROSITE" id="PS00557">
    <property type="entry name" value="FMN_HYDROXY_ACID_DH_1"/>
    <property type="match status" value="1"/>
</dbReference>
<dbReference type="FunFam" id="3.20.20.70:FF:000029">
    <property type="entry name" value="L-lactate dehydrogenase"/>
    <property type="match status" value="1"/>
</dbReference>
<sequence>MPASGAAGERALARFLSVADMERAAARRLPRLVHAFVSGGVEDEVTLRANRAAFDRLMLRPRGFAGVSNIRQEVELWGRRYASPIGIAPMGVAAICRRDCDLELARAARAAGMPFILSGVSTFPLEDLERQVPGTWYQGYLPGDTDRLGRILARLERAGIEVLVVTCDTPVAGNRENNIRNGFSIPFRPSLRLALDGLAHPRWLIEVLARTLATSGVPRFANLYEEVGPAITTEPKQGFRGGRDLFTWEHMAWIRARWAGRLVVKGILHPADAHAAVACGADGIIVSNHGGRQLDGAVPSILALADVVKSVPAAFPVMIDSGFRRGTDVIKALALGARLVFLGRPFLYGAAVAGAAGALRVHEILRSEIARDLALLGVRDVRSLDESVLAPVAPSP</sequence>
<dbReference type="InterPro" id="IPR013785">
    <property type="entry name" value="Aldolase_TIM"/>
</dbReference>
<evidence type="ECO:0000256" key="2">
    <source>
        <dbReference type="ARBA" id="ARBA00022630"/>
    </source>
</evidence>
<organism evidence="9 10">
    <name type="scientific">Xanthobacter tagetidis</name>
    <dbReference type="NCBI Taxonomy" id="60216"/>
    <lineage>
        <taxon>Bacteria</taxon>
        <taxon>Pseudomonadati</taxon>
        <taxon>Pseudomonadota</taxon>
        <taxon>Alphaproteobacteria</taxon>
        <taxon>Hyphomicrobiales</taxon>
        <taxon>Xanthobacteraceae</taxon>
        <taxon>Xanthobacter</taxon>
    </lineage>
</organism>
<dbReference type="Proteomes" id="UP000269692">
    <property type="component" value="Unassembled WGS sequence"/>
</dbReference>
<dbReference type="PROSITE" id="PS51349">
    <property type="entry name" value="FMN_HYDROXY_ACID_DH_2"/>
    <property type="match status" value="1"/>
</dbReference>
<dbReference type="AlphaFoldDB" id="A0A3L7A1R8"/>
<protein>
    <submittedName>
        <fullName evidence="9">Alpha-hydroxy-acid oxidizing protein</fullName>
    </submittedName>
</protein>
<evidence type="ECO:0000313" key="10">
    <source>
        <dbReference type="Proteomes" id="UP000269692"/>
    </source>
</evidence>
<dbReference type="InterPro" id="IPR012133">
    <property type="entry name" value="Alpha-hydoxy_acid_DH_FMN"/>
</dbReference>
<dbReference type="GO" id="GO:0010181">
    <property type="term" value="F:FMN binding"/>
    <property type="evidence" value="ECO:0007669"/>
    <property type="project" value="InterPro"/>
</dbReference>
<feature type="active site" description="Proton acceptor" evidence="6">
    <location>
        <position position="289"/>
    </location>
</feature>
<feature type="binding site" evidence="7">
    <location>
        <position position="289"/>
    </location>
    <ligand>
        <name>glyoxylate</name>
        <dbReference type="ChEBI" id="CHEBI:36655"/>
    </ligand>
</feature>
<accession>A0A3L7A1R8</accession>
<dbReference type="PANTHER" id="PTHR10578:SF107">
    <property type="entry name" value="2-HYDROXYACID OXIDASE 1"/>
    <property type="match status" value="1"/>
</dbReference>
<feature type="binding site" evidence="7">
    <location>
        <position position="140"/>
    </location>
    <ligand>
        <name>glyoxylate</name>
        <dbReference type="ChEBI" id="CHEBI:36655"/>
    </ligand>
</feature>
<evidence type="ECO:0000256" key="6">
    <source>
        <dbReference type="PIRSR" id="PIRSR000138-1"/>
    </source>
</evidence>
<keyword evidence="4" id="KW-0560">Oxidoreductase</keyword>
<comment type="caution">
    <text evidence="9">The sequence shown here is derived from an EMBL/GenBank/DDBJ whole genome shotgun (WGS) entry which is preliminary data.</text>
</comment>
<evidence type="ECO:0000256" key="4">
    <source>
        <dbReference type="ARBA" id="ARBA00023002"/>
    </source>
</evidence>
<name>A0A3L7A1R8_9HYPH</name>
<comment type="similarity">
    <text evidence="5">Belongs to the FMN-dependent alpha-hydroxy acid dehydrogenase family.</text>
</comment>
<dbReference type="EMBL" id="RCTF01000021">
    <property type="protein sequence ID" value="RLP74034.1"/>
    <property type="molecule type" value="Genomic_DNA"/>
</dbReference>
<dbReference type="PANTHER" id="PTHR10578">
    <property type="entry name" value="S -2-HYDROXY-ACID OXIDASE-RELATED"/>
    <property type="match status" value="1"/>
</dbReference>
<feature type="binding site" evidence="7">
    <location>
        <position position="292"/>
    </location>
    <ligand>
        <name>glyoxylate</name>
        <dbReference type="ChEBI" id="CHEBI:36655"/>
    </ligand>
</feature>
<feature type="binding site" evidence="7">
    <location>
        <position position="166"/>
    </location>
    <ligand>
        <name>FMN</name>
        <dbReference type="ChEBI" id="CHEBI:58210"/>
    </ligand>
</feature>
<dbReference type="PIRSF" id="PIRSF000138">
    <property type="entry name" value="Al-hdrx_acd_dh"/>
    <property type="match status" value="1"/>
</dbReference>
<feature type="binding site" evidence="7">
    <location>
        <begin position="343"/>
        <end position="344"/>
    </location>
    <ligand>
        <name>FMN</name>
        <dbReference type="ChEBI" id="CHEBI:58210"/>
    </ligand>
</feature>
<feature type="binding site" evidence="7">
    <location>
        <begin position="89"/>
        <end position="91"/>
    </location>
    <ligand>
        <name>FMN</name>
        <dbReference type="ChEBI" id="CHEBI:58210"/>
    </ligand>
</feature>
<evidence type="ECO:0000256" key="1">
    <source>
        <dbReference type="ARBA" id="ARBA00001917"/>
    </source>
</evidence>
<feature type="binding site" evidence="7">
    <location>
        <position position="175"/>
    </location>
    <ligand>
        <name>glyoxylate</name>
        <dbReference type="ChEBI" id="CHEBI:36655"/>
    </ligand>
</feature>
<feature type="binding site" evidence="7">
    <location>
        <position position="118"/>
    </location>
    <ligand>
        <name>FMN</name>
        <dbReference type="ChEBI" id="CHEBI:58210"/>
    </ligand>
</feature>
<dbReference type="Pfam" id="PF01070">
    <property type="entry name" value="FMN_dh"/>
    <property type="match status" value="1"/>
</dbReference>
<proteinExistence type="inferred from homology"/>
<gene>
    <name evidence="9" type="ORF">D9R14_19850</name>
</gene>
<evidence type="ECO:0000256" key="7">
    <source>
        <dbReference type="PIRSR" id="PIRSR000138-2"/>
    </source>
</evidence>
<comment type="cofactor">
    <cofactor evidence="1">
        <name>FMN</name>
        <dbReference type="ChEBI" id="CHEBI:58210"/>
    </cofactor>
</comment>
<keyword evidence="10" id="KW-1185">Reference proteome</keyword>
<dbReference type="OrthoDB" id="9770452at2"/>
<evidence type="ECO:0000256" key="3">
    <source>
        <dbReference type="ARBA" id="ARBA00022643"/>
    </source>
</evidence>
<dbReference type="SUPFAM" id="SSF51395">
    <property type="entry name" value="FMN-linked oxidoreductases"/>
    <property type="match status" value="1"/>
</dbReference>